<dbReference type="InterPro" id="IPR000945">
    <property type="entry name" value="DBH-like"/>
</dbReference>
<feature type="compositionally biased region" description="Acidic residues" evidence="7">
    <location>
        <begin position="271"/>
        <end position="280"/>
    </location>
</feature>
<dbReference type="EMBL" id="JAEHOC010000019">
    <property type="protein sequence ID" value="KAG2433438.1"/>
    <property type="molecule type" value="Genomic_DNA"/>
</dbReference>
<dbReference type="PANTHER" id="PTHR10157:SF23">
    <property type="entry name" value="MOXD1 HOMOLOG 1"/>
    <property type="match status" value="1"/>
</dbReference>
<dbReference type="AlphaFoldDB" id="A0A835W171"/>
<feature type="compositionally biased region" description="Low complexity" evidence="7">
    <location>
        <begin position="373"/>
        <end position="394"/>
    </location>
</feature>
<dbReference type="InterPro" id="IPR014784">
    <property type="entry name" value="Cu2_ascorb_mOase-like_C"/>
</dbReference>
<feature type="region of interest" description="Disordered" evidence="7">
    <location>
        <begin position="743"/>
        <end position="767"/>
    </location>
</feature>
<dbReference type="Pfam" id="PF03712">
    <property type="entry name" value="Cu2_monoox_C"/>
    <property type="match status" value="1"/>
</dbReference>
<evidence type="ECO:0000256" key="5">
    <source>
        <dbReference type="ARBA" id="ARBA00023157"/>
    </source>
</evidence>
<dbReference type="InterPro" id="IPR020611">
    <property type="entry name" value="Cu2_ascorb_mOase_CS-1"/>
</dbReference>
<accession>A0A835W171</accession>
<sequence>MPRSDEAADRPRTPQQLRHHLAAAPLLLLQLWAVASVAAAAAAAAAAPGDGASGGGSAACYRSLSRTDFPHCQQLGPGFALHWRVDGSAASAANGSSTGGNSTAAAAEWQQRLAAPRGAITLGLDVDTGGGRMRWVGQPQTVIWAYGRAWPTQHVAKGNALVTFLPPPGPPGAEPAPDRLWQTLAGEAAAAAGSGTAAASPAGPIGSSSGAGSGSSSRNTSSPGAVSSQPALREQVAALFSARDAGGSSSSSNGSAGSSSSSSSGSTAGNDDGDSDDNDGLEPGATANGQQQQQQRAGLQVVSVRMPRVAVPANATTSYLCVHTSLPAARKQHIVSYTAHVRSPLIHHMILFACERPPPAALAAVLAGGGANNSSGSSASGNSSSGNSSSGSNGRMLQQRPVGPVYECLATAGGQGCNTFYIGAWRVVGMAAAVVGLPVGLVHYNNPDGQAGVVDDSGFDIAVTPERYSLRPSVCPAGCTARHLARGPPLRLLGSGLHAHTLGRAVSTRHFRNLAGSDNATAGGGGSATAATTVELPPVGSRHWYQFDYQAQDPVPDESALLLPGDTLLTGCSYDSSGRTNVTRFGESTQDEMCFNFVLYYPRLPSLVTCAALDAAGDPGLALCGGWADTDAVGAVLRALRGQQQQQLPGSGSSSSSSSSNSSSSNGGRLDVFIGGASPNSTNEGANGTAATVAGHSSVRKGAAAANLAAVPTLAPFFASGVLVPLAPQELAAAAAALAAESPAATSNSSNTSNTSGGSGSSANTSDTANTRIAAFGGSGGGTTNLTDAAIPPFFTYLSPDLTGAACPDMEWGMSWGQRQQLLAAALAVAEAAETEADTDGGSGAAGADVQGGDKGAGDGDEDDEGKGKGGGRVDP</sequence>
<evidence type="ECO:0000259" key="9">
    <source>
        <dbReference type="Pfam" id="PF01082"/>
    </source>
</evidence>
<evidence type="ECO:0000256" key="6">
    <source>
        <dbReference type="ARBA" id="ARBA00023180"/>
    </source>
</evidence>
<evidence type="ECO:0000313" key="12">
    <source>
        <dbReference type="Proteomes" id="UP000650467"/>
    </source>
</evidence>
<dbReference type="Gene3D" id="2.60.120.230">
    <property type="match status" value="1"/>
</dbReference>
<dbReference type="GO" id="GO:0004500">
    <property type="term" value="F:dopamine beta-monooxygenase activity"/>
    <property type="evidence" value="ECO:0007669"/>
    <property type="project" value="InterPro"/>
</dbReference>
<keyword evidence="1" id="KW-0479">Metal-binding</keyword>
<feature type="compositionally biased region" description="Low complexity" evidence="7">
    <location>
        <begin position="195"/>
        <end position="225"/>
    </location>
</feature>
<evidence type="ECO:0000313" key="11">
    <source>
        <dbReference type="EMBL" id="KAG2433438.1"/>
    </source>
</evidence>
<dbReference type="GO" id="GO:0005507">
    <property type="term" value="F:copper ion binding"/>
    <property type="evidence" value="ECO:0007669"/>
    <property type="project" value="InterPro"/>
</dbReference>
<protein>
    <recommendedName>
        <fullName evidence="13">DOMON domain-containing protein</fullName>
    </recommendedName>
</protein>
<comment type="caution">
    <text evidence="11">The sequence shown here is derived from an EMBL/GenBank/DDBJ whole genome shotgun (WGS) entry which is preliminary data.</text>
</comment>
<dbReference type="InterPro" id="IPR000323">
    <property type="entry name" value="Cu2_ascorb_mOase_N"/>
</dbReference>
<feature type="signal peptide" evidence="8">
    <location>
        <begin position="1"/>
        <end position="39"/>
    </location>
</feature>
<feature type="compositionally biased region" description="Low complexity" evidence="7">
    <location>
        <begin position="644"/>
        <end position="668"/>
    </location>
</feature>
<keyword evidence="6" id="KW-0325">Glycoprotein</keyword>
<feature type="chain" id="PRO_5033003719" description="DOMON domain-containing protein" evidence="8">
    <location>
        <begin position="40"/>
        <end position="876"/>
    </location>
</feature>
<dbReference type="InterPro" id="IPR008977">
    <property type="entry name" value="PHM/PNGase_F_dom_sf"/>
</dbReference>
<feature type="region of interest" description="Disordered" evidence="7">
    <location>
        <begin position="373"/>
        <end position="396"/>
    </location>
</feature>
<dbReference type="OrthoDB" id="2013249at2759"/>
<evidence type="ECO:0000256" key="7">
    <source>
        <dbReference type="SAM" id="MobiDB-lite"/>
    </source>
</evidence>
<keyword evidence="5" id="KW-1015">Disulfide bond</keyword>
<proteinExistence type="predicted"/>
<dbReference type="PANTHER" id="PTHR10157">
    <property type="entry name" value="DOPAMINE BETA HYDROXYLASE RELATED"/>
    <property type="match status" value="1"/>
</dbReference>
<feature type="domain" description="Copper type II ascorbate-dependent monooxygenase C-terminal" evidence="10">
    <location>
        <begin position="472"/>
        <end position="606"/>
    </location>
</feature>
<gene>
    <name evidence="11" type="ORF">HXX76_008495</name>
</gene>
<feature type="region of interest" description="Disordered" evidence="7">
    <location>
        <begin position="644"/>
        <end position="689"/>
    </location>
</feature>
<evidence type="ECO:0000259" key="10">
    <source>
        <dbReference type="Pfam" id="PF03712"/>
    </source>
</evidence>
<feature type="region of interest" description="Disordered" evidence="7">
    <location>
        <begin position="195"/>
        <end position="230"/>
    </location>
</feature>
<name>A0A835W171_CHLIN</name>
<organism evidence="11 12">
    <name type="scientific">Chlamydomonas incerta</name>
    <dbReference type="NCBI Taxonomy" id="51695"/>
    <lineage>
        <taxon>Eukaryota</taxon>
        <taxon>Viridiplantae</taxon>
        <taxon>Chlorophyta</taxon>
        <taxon>core chlorophytes</taxon>
        <taxon>Chlorophyceae</taxon>
        <taxon>CS clade</taxon>
        <taxon>Chlamydomonadales</taxon>
        <taxon>Chlamydomonadaceae</taxon>
        <taxon>Chlamydomonas</taxon>
    </lineage>
</organism>
<feature type="compositionally biased region" description="Basic and acidic residues" evidence="7">
    <location>
        <begin position="866"/>
        <end position="876"/>
    </location>
</feature>
<evidence type="ECO:0000256" key="3">
    <source>
        <dbReference type="ARBA" id="ARBA00023008"/>
    </source>
</evidence>
<dbReference type="InterPro" id="IPR024548">
    <property type="entry name" value="Cu2_monoox_C"/>
</dbReference>
<reference evidence="11" key="1">
    <citation type="journal article" date="2020" name="bioRxiv">
        <title>Comparative genomics of Chlamydomonas.</title>
        <authorList>
            <person name="Craig R.J."/>
            <person name="Hasan A.R."/>
            <person name="Ness R.W."/>
            <person name="Keightley P.D."/>
        </authorList>
    </citation>
    <scope>NUCLEOTIDE SEQUENCE</scope>
    <source>
        <strain evidence="11">SAG 7.73</strain>
    </source>
</reference>
<dbReference type="PROSITE" id="PS00084">
    <property type="entry name" value="CU2_MONOOXYGENASE_1"/>
    <property type="match status" value="1"/>
</dbReference>
<feature type="region of interest" description="Disordered" evidence="7">
    <location>
        <begin position="242"/>
        <end position="300"/>
    </location>
</feature>
<dbReference type="Pfam" id="PF01082">
    <property type="entry name" value="Cu2_monooxygen"/>
    <property type="match status" value="1"/>
</dbReference>
<keyword evidence="2" id="KW-0560">Oxidoreductase</keyword>
<feature type="domain" description="Copper type II ascorbate-dependent monooxygenase N-terminal" evidence="9">
    <location>
        <begin position="303"/>
        <end position="357"/>
    </location>
</feature>
<feature type="compositionally biased region" description="Polar residues" evidence="7">
    <location>
        <begin position="678"/>
        <end position="689"/>
    </location>
</feature>
<feature type="compositionally biased region" description="Low complexity" evidence="7">
    <location>
        <begin position="244"/>
        <end position="270"/>
    </location>
</feature>
<feature type="region of interest" description="Disordered" evidence="7">
    <location>
        <begin position="831"/>
        <end position="876"/>
    </location>
</feature>
<keyword evidence="3" id="KW-0186">Copper</keyword>
<keyword evidence="12" id="KW-1185">Reference proteome</keyword>
<keyword evidence="8" id="KW-0732">Signal</keyword>
<dbReference type="Proteomes" id="UP000650467">
    <property type="component" value="Unassembled WGS sequence"/>
</dbReference>
<evidence type="ECO:0000256" key="2">
    <source>
        <dbReference type="ARBA" id="ARBA00023002"/>
    </source>
</evidence>
<evidence type="ECO:0000256" key="1">
    <source>
        <dbReference type="ARBA" id="ARBA00022723"/>
    </source>
</evidence>
<dbReference type="SUPFAM" id="SSF49742">
    <property type="entry name" value="PHM/PNGase F"/>
    <property type="match status" value="2"/>
</dbReference>
<evidence type="ECO:0000256" key="8">
    <source>
        <dbReference type="SAM" id="SignalP"/>
    </source>
</evidence>
<evidence type="ECO:0000256" key="4">
    <source>
        <dbReference type="ARBA" id="ARBA00023033"/>
    </source>
</evidence>
<evidence type="ECO:0008006" key="13">
    <source>
        <dbReference type="Google" id="ProtNLM"/>
    </source>
</evidence>
<keyword evidence="4" id="KW-0503">Monooxygenase</keyword>